<dbReference type="Proteomes" id="UP000076761">
    <property type="component" value="Unassembled WGS sequence"/>
</dbReference>
<sequence length="727" mass="83725">MVTLFIKHVLGINSNHDGLYGKTSAYYGTVEQQGHLTLHLHLLLWITNSLSPQEIRERMMDEKSDFQQRMVAYLEGSHKGEFIDQPMDSVINEVNFKSSNPTYKDPTQTLPKIPPPTCIHKGDEYCEQCKESNSWWQTFNDVVNDLLLKSNVHKCGNHCLVNGTCKARFPRPIIPKTKVDNNTGYIQIRKGESWINMYTPTLTYLLRSNSDVTSLLSGTALKAVIAYVTDYITKTPLKTYTIFQTIKDVFDRQSTIIGGSLKDQEKARKVLTSIVNSLTVKMEIGAPMAAAYILGNPDHYTSHRFQPVYWKSYVSKVLKSYDTVNANERIDLDHTEKLVLQKTKRGYSGYTPIMDYIYRSDIYKDVNLYDWIRLSRKSALPKEKIFKDTDDSNEDESETEHMTDIDTDINLAESDLENDTRVENEADQAETPKKKKTIDIRKLTFTKGHPQYGTHYTTIVKEEFGVVPNFTGGALPRSDSGDREFYCTTMLTLFKPWRTGLDLKDNQLTWDDAFHQHGFSNRQLQLMTFFNIRYECYDARDDYAKQRKAGYVAGVPSLMAEGDFDDVHNAQAHDDWDADEDRGNLMETEYAQVGNGTKNRMKQMEYMRSVLNGAGWLEKCENGNWCLPNSPIIEPKTKQGWTDVIQRKRQEILQLRENARQQMVGKDGKPPTKPPNWNQVELVDQSYLLKTYHTSHPEIGKMQEEVVKMFSLRPDQERAFRIIANHA</sequence>
<keyword evidence="3" id="KW-1185">Reference proteome</keyword>
<evidence type="ECO:0000313" key="2">
    <source>
        <dbReference type="EMBL" id="KZT18071.1"/>
    </source>
</evidence>
<evidence type="ECO:0000256" key="1">
    <source>
        <dbReference type="SAM" id="MobiDB-lite"/>
    </source>
</evidence>
<protein>
    <recommendedName>
        <fullName evidence="4">Helitron helicase-like domain-containing protein</fullName>
    </recommendedName>
</protein>
<proteinExistence type="predicted"/>
<evidence type="ECO:0008006" key="4">
    <source>
        <dbReference type="Google" id="ProtNLM"/>
    </source>
</evidence>
<dbReference type="OrthoDB" id="3259294at2759"/>
<dbReference type="EMBL" id="KV425713">
    <property type="protein sequence ID" value="KZT18071.1"/>
    <property type="molecule type" value="Genomic_DNA"/>
</dbReference>
<accession>A0A165M9Q3</accession>
<feature type="non-terminal residue" evidence="2">
    <location>
        <position position="727"/>
    </location>
</feature>
<evidence type="ECO:0000313" key="3">
    <source>
        <dbReference type="Proteomes" id="UP000076761"/>
    </source>
</evidence>
<organism evidence="2 3">
    <name type="scientific">Neolentinus lepideus HHB14362 ss-1</name>
    <dbReference type="NCBI Taxonomy" id="1314782"/>
    <lineage>
        <taxon>Eukaryota</taxon>
        <taxon>Fungi</taxon>
        <taxon>Dikarya</taxon>
        <taxon>Basidiomycota</taxon>
        <taxon>Agaricomycotina</taxon>
        <taxon>Agaricomycetes</taxon>
        <taxon>Gloeophyllales</taxon>
        <taxon>Gloeophyllaceae</taxon>
        <taxon>Neolentinus</taxon>
    </lineage>
</organism>
<dbReference type="AlphaFoldDB" id="A0A165M9Q3"/>
<feature type="region of interest" description="Disordered" evidence="1">
    <location>
        <begin position="387"/>
        <end position="407"/>
    </location>
</feature>
<reference evidence="2 3" key="1">
    <citation type="journal article" date="2016" name="Mol. Biol. Evol.">
        <title>Comparative Genomics of Early-Diverging Mushroom-Forming Fungi Provides Insights into the Origins of Lignocellulose Decay Capabilities.</title>
        <authorList>
            <person name="Nagy L.G."/>
            <person name="Riley R."/>
            <person name="Tritt A."/>
            <person name="Adam C."/>
            <person name="Daum C."/>
            <person name="Floudas D."/>
            <person name="Sun H."/>
            <person name="Yadav J.S."/>
            <person name="Pangilinan J."/>
            <person name="Larsson K.H."/>
            <person name="Matsuura K."/>
            <person name="Barry K."/>
            <person name="Labutti K."/>
            <person name="Kuo R."/>
            <person name="Ohm R.A."/>
            <person name="Bhattacharya S.S."/>
            <person name="Shirouzu T."/>
            <person name="Yoshinaga Y."/>
            <person name="Martin F.M."/>
            <person name="Grigoriev I.V."/>
            <person name="Hibbett D.S."/>
        </authorList>
    </citation>
    <scope>NUCLEOTIDE SEQUENCE [LARGE SCALE GENOMIC DNA]</scope>
    <source>
        <strain evidence="2 3">HHB14362 ss-1</strain>
    </source>
</reference>
<dbReference type="InParanoid" id="A0A165M9Q3"/>
<name>A0A165M9Q3_9AGAM</name>
<dbReference type="STRING" id="1314782.A0A165M9Q3"/>
<gene>
    <name evidence="2" type="ORF">NEOLEDRAFT_1081047</name>
</gene>